<evidence type="ECO:0000313" key="7">
    <source>
        <dbReference type="Proteomes" id="UP000319732"/>
    </source>
</evidence>
<comment type="function">
    <text evidence="4">Methylates ribosomal protein uL3 on a specific glutamine residue.</text>
</comment>
<dbReference type="PANTHER" id="PTHR47806">
    <property type="entry name" value="50S RIBOSOMAL PROTEIN L3 GLUTAMINE METHYLTRANSFERASE"/>
    <property type="match status" value="1"/>
</dbReference>
<dbReference type="InterPro" id="IPR007848">
    <property type="entry name" value="Small_mtfrase_dom"/>
</dbReference>
<name>A0A545SRS5_9GAMM</name>
<evidence type="ECO:0000313" key="6">
    <source>
        <dbReference type="EMBL" id="TQV67680.1"/>
    </source>
</evidence>
<dbReference type="EMBL" id="VHSG01000034">
    <property type="protein sequence ID" value="TQV67680.1"/>
    <property type="molecule type" value="Genomic_DNA"/>
</dbReference>
<evidence type="ECO:0000256" key="1">
    <source>
        <dbReference type="ARBA" id="ARBA00022603"/>
    </source>
</evidence>
<dbReference type="PIRSF" id="PIRSF037167">
    <property type="entry name" value="Mtase_YfcB_prd"/>
    <property type="match status" value="1"/>
</dbReference>
<accession>A0A545SRS5</accession>
<dbReference type="Proteomes" id="UP000319732">
    <property type="component" value="Unassembled WGS sequence"/>
</dbReference>
<dbReference type="GO" id="GO:0005840">
    <property type="term" value="C:ribosome"/>
    <property type="evidence" value="ECO:0007669"/>
    <property type="project" value="UniProtKB-KW"/>
</dbReference>
<dbReference type="GO" id="GO:0005829">
    <property type="term" value="C:cytosol"/>
    <property type="evidence" value="ECO:0007669"/>
    <property type="project" value="TreeGrafter"/>
</dbReference>
<keyword evidence="3 4" id="KW-0949">S-adenosyl-L-methionine</keyword>
<dbReference type="Gene3D" id="3.40.50.150">
    <property type="entry name" value="Vaccinia Virus protein VP39"/>
    <property type="match status" value="1"/>
</dbReference>
<evidence type="ECO:0000256" key="2">
    <source>
        <dbReference type="ARBA" id="ARBA00022679"/>
    </source>
</evidence>
<comment type="catalytic activity">
    <reaction evidence="4">
        <text>L-glutaminyl-[ribosomal protein uL3] + S-adenosyl-L-methionine = N(5)-methyl-L-glutaminyl-[ribosomal protein uL3] + S-adenosyl-L-homocysteine + H(+)</text>
        <dbReference type="Rhea" id="RHEA:45020"/>
        <dbReference type="Rhea" id="RHEA-COMP:11063"/>
        <dbReference type="Rhea" id="RHEA-COMP:11064"/>
        <dbReference type="ChEBI" id="CHEBI:15378"/>
        <dbReference type="ChEBI" id="CHEBI:30011"/>
        <dbReference type="ChEBI" id="CHEBI:57856"/>
        <dbReference type="ChEBI" id="CHEBI:59789"/>
        <dbReference type="ChEBI" id="CHEBI:61891"/>
        <dbReference type="EC" id="2.1.1.298"/>
    </reaction>
</comment>
<feature type="domain" description="Methyltransferase small" evidence="5">
    <location>
        <begin position="134"/>
        <end position="214"/>
    </location>
</feature>
<dbReference type="NCBIfam" id="TIGR03533">
    <property type="entry name" value="L3_gln_methyl"/>
    <property type="match status" value="1"/>
</dbReference>
<evidence type="ECO:0000259" key="5">
    <source>
        <dbReference type="Pfam" id="PF05175"/>
    </source>
</evidence>
<dbReference type="OrthoDB" id="9800643at2"/>
<organism evidence="6 7">
    <name type="scientific">Exilibacterium tricleocarpae</name>
    <dbReference type="NCBI Taxonomy" id="2591008"/>
    <lineage>
        <taxon>Bacteria</taxon>
        <taxon>Pseudomonadati</taxon>
        <taxon>Pseudomonadota</taxon>
        <taxon>Gammaproteobacteria</taxon>
        <taxon>Cellvibrionales</taxon>
        <taxon>Cellvibrionaceae</taxon>
        <taxon>Exilibacterium</taxon>
    </lineage>
</organism>
<dbReference type="GO" id="GO:0032259">
    <property type="term" value="P:methylation"/>
    <property type="evidence" value="ECO:0007669"/>
    <property type="project" value="UniProtKB-KW"/>
</dbReference>
<reference evidence="6 7" key="1">
    <citation type="submission" date="2019-06" db="EMBL/GenBank/DDBJ databases">
        <title>Whole genome sequence for Cellvibrionaceae sp. R142.</title>
        <authorList>
            <person name="Wang G."/>
        </authorList>
    </citation>
    <scope>NUCLEOTIDE SEQUENCE [LARGE SCALE GENOMIC DNA]</scope>
    <source>
        <strain evidence="6 7">R142</strain>
    </source>
</reference>
<dbReference type="InterPro" id="IPR004556">
    <property type="entry name" value="HemK-like"/>
</dbReference>
<keyword evidence="2 4" id="KW-0808">Transferase</keyword>
<dbReference type="CDD" id="cd02440">
    <property type="entry name" value="AdoMet_MTases"/>
    <property type="match status" value="1"/>
</dbReference>
<dbReference type="NCBIfam" id="TIGR00536">
    <property type="entry name" value="hemK_fam"/>
    <property type="match status" value="1"/>
</dbReference>
<evidence type="ECO:0000256" key="3">
    <source>
        <dbReference type="ARBA" id="ARBA00022691"/>
    </source>
</evidence>
<keyword evidence="1 4" id="KW-0489">Methyltransferase</keyword>
<sequence length="305" mass="33398">MIEKRDSVVQELHSVRDYIRWGTSRFIGAGLHFGHGFDNAWDEASYLVLHCLHLPWDITPDVLDARLTLEERRAVAAAIERRVVERIPAAYVTGEAWFAGLRFYVDRRVLVPRSPLAELIEQGFRPWLSDGPARILDLCTGSGCIGIACAVAFPDADVQLSDISAEALAVAAKNIELHQLGDRVSCRQSDLFTGLDSTRYDLIVANPPYVDAADLAAMPAEYRAEPALGLGSGPDGLDFTRRLLREAPAHLNTGGLLVVEVGNSWAALEQAYPGVPFTWVELQRGGHGIFVLSAAQLRDHAADFS</sequence>
<keyword evidence="7" id="KW-1185">Reference proteome</keyword>
<dbReference type="HAMAP" id="MF_02125">
    <property type="entry name" value="L3_methyltr_PrmB"/>
    <property type="match status" value="1"/>
</dbReference>
<dbReference type="PANTHER" id="PTHR47806:SF1">
    <property type="entry name" value="RIBOSOMAL PROTEIN UL3 GLUTAMINE METHYLTRANSFERASE"/>
    <property type="match status" value="1"/>
</dbReference>
<dbReference type="FunFam" id="3.40.50.150:FF:000042">
    <property type="entry name" value="50S ribosomal protein L3 glutamine methyltransferase"/>
    <property type="match status" value="1"/>
</dbReference>
<dbReference type="InterPro" id="IPR017127">
    <property type="entry name" value="Ribosome_uL3_MTase"/>
</dbReference>
<dbReference type="PROSITE" id="PS00092">
    <property type="entry name" value="N6_MTASE"/>
    <property type="match status" value="1"/>
</dbReference>
<protein>
    <recommendedName>
        <fullName evidence="4">Ribosomal protein uL3 glutamine methyltransferase</fullName>
        <shortName evidence="4">uL3 MTase</shortName>
        <ecNumber evidence="4">2.1.1.298</ecNumber>
    </recommendedName>
    <alternativeName>
        <fullName evidence="4">N5-glutamine methyltransferase PrmB</fullName>
    </alternativeName>
</protein>
<dbReference type="Gene3D" id="1.10.8.10">
    <property type="entry name" value="DNA helicase RuvA subunit, C-terminal domain"/>
    <property type="match status" value="1"/>
</dbReference>
<dbReference type="InterPro" id="IPR029063">
    <property type="entry name" value="SAM-dependent_MTases_sf"/>
</dbReference>
<gene>
    <name evidence="4 6" type="primary">prmB</name>
    <name evidence="6" type="ORF">FKG94_25255</name>
</gene>
<dbReference type="Pfam" id="PF05175">
    <property type="entry name" value="MTS"/>
    <property type="match status" value="1"/>
</dbReference>
<dbReference type="GO" id="GO:0003676">
    <property type="term" value="F:nucleic acid binding"/>
    <property type="evidence" value="ECO:0007669"/>
    <property type="project" value="InterPro"/>
</dbReference>
<dbReference type="InterPro" id="IPR002052">
    <property type="entry name" value="DNA_methylase_N6_adenine_CS"/>
</dbReference>
<dbReference type="RefSeq" id="WP_142929736.1">
    <property type="nucleotide sequence ID" value="NZ_ML660110.1"/>
</dbReference>
<proteinExistence type="inferred from homology"/>
<dbReference type="EC" id="2.1.1.298" evidence="4"/>
<dbReference type="AlphaFoldDB" id="A0A545SRS5"/>
<comment type="similarity">
    <text evidence="4">Belongs to the protein N5-glutamine methyltransferase family. PrmB subfamily.</text>
</comment>
<dbReference type="SUPFAM" id="SSF53335">
    <property type="entry name" value="S-adenosyl-L-methionine-dependent methyltransferases"/>
    <property type="match status" value="1"/>
</dbReference>
<keyword evidence="6" id="KW-0689">Ribosomal protein</keyword>
<comment type="caution">
    <text evidence="6">The sequence shown here is derived from an EMBL/GenBank/DDBJ whole genome shotgun (WGS) entry which is preliminary data.</text>
</comment>
<evidence type="ECO:0000256" key="4">
    <source>
        <dbReference type="HAMAP-Rule" id="MF_02125"/>
    </source>
</evidence>
<dbReference type="GO" id="GO:0036009">
    <property type="term" value="F:protein-glutamine N-methyltransferase activity"/>
    <property type="evidence" value="ECO:0007669"/>
    <property type="project" value="UniProtKB-UniRule"/>
</dbReference>
<keyword evidence="6" id="KW-0687">Ribonucleoprotein</keyword>